<feature type="region of interest" description="Disordered" evidence="6">
    <location>
        <begin position="40"/>
        <end position="179"/>
    </location>
</feature>
<dbReference type="OrthoDB" id="567788at2759"/>
<dbReference type="InterPro" id="IPR003388">
    <property type="entry name" value="Reticulon"/>
</dbReference>
<dbReference type="Proteomes" id="UP000250235">
    <property type="component" value="Unassembled WGS sequence"/>
</dbReference>
<feature type="domain" description="Reticulon" evidence="8">
    <location>
        <begin position="231"/>
        <end position="344"/>
    </location>
</feature>
<organism evidence="9 10">
    <name type="scientific">Dorcoceras hygrometricum</name>
    <dbReference type="NCBI Taxonomy" id="472368"/>
    <lineage>
        <taxon>Eukaryota</taxon>
        <taxon>Viridiplantae</taxon>
        <taxon>Streptophyta</taxon>
        <taxon>Embryophyta</taxon>
        <taxon>Tracheophyta</taxon>
        <taxon>Spermatophyta</taxon>
        <taxon>Magnoliopsida</taxon>
        <taxon>eudicotyledons</taxon>
        <taxon>Gunneridae</taxon>
        <taxon>Pentapetalae</taxon>
        <taxon>asterids</taxon>
        <taxon>lamiids</taxon>
        <taxon>Lamiales</taxon>
        <taxon>Gesneriaceae</taxon>
        <taxon>Didymocarpoideae</taxon>
        <taxon>Trichosporeae</taxon>
        <taxon>Loxocarpinae</taxon>
        <taxon>Dorcoceras</taxon>
    </lineage>
</organism>
<sequence>MSTKEAMDSAVTRRRATAPKAGSVWETRMKLDQVKGGIKVFNANHQQDPQVGSPVDSGDGIGTRQSPVGSAKRKTWKSDGLDQGSPIQLGRLRSEVSRNLDDKFKESSGKKSPVQLRKVRSDSAGEKFDRIPLGEKSRSEEESVGCEMDEQVSENAQSANHKEEQEEEEEEKDKENGNEIEVGIENEAKKSANPGEEIASGKSEICAKSTHLPDSNNFHGVPRTRSILQSFAELIMWKDVAKSSFIFGIGTFAIISSSYTKDLSISFISVVSYLGLAYLAVNFLFRSLVTRGNVDNNTTEDYVIGEEEAVWAIKLVLPHVNEFLVKMRALFSGDPVTTMKPLAVGSAAVCFGEMWQLYNDVEDG</sequence>
<keyword evidence="3" id="KW-0256">Endoplasmic reticulum</keyword>
<name>A0A2Z7AKU1_9LAMI</name>
<evidence type="ECO:0000256" key="6">
    <source>
        <dbReference type="SAM" id="MobiDB-lite"/>
    </source>
</evidence>
<evidence type="ECO:0000256" key="4">
    <source>
        <dbReference type="ARBA" id="ARBA00022989"/>
    </source>
</evidence>
<accession>A0A2Z7AKU1</accession>
<evidence type="ECO:0000256" key="3">
    <source>
        <dbReference type="ARBA" id="ARBA00022824"/>
    </source>
</evidence>
<feature type="transmembrane region" description="Helical" evidence="7">
    <location>
        <begin position="265"/>
        <end position="285"/>
    </location>
</feature>
<dbReference type="GO" id="GO:0005789">
    <property type="term" value="C:endoplasmic reticulum membrane"/>
    <property type="evidence" value="ECO:0007669"/>
    <property type="project" value="UniProtKB-SubCell"/>
</dbReference>
<feature type="compositionally biased region" description="Basic and acidic residues" evidence="6">
    <location>
        <begin position="92"/>
        <end position="109"/>
    </location>
</feature>
<keyword evidence="4 7" id="KW-1133">Transmembrane helix</keyword>
<evidence type="ECO:0000256" key="1">
    <source>
        <dbReference type="ARBA" id="ARBA00004477"/>
    </source>
</evidence>
<feature type="transmembrane region" description="Helical" evidence="7">
    <location>
        <begin position="240"/>
        <end position="259"/>
    </location>
</feature>
<evidence type="ECO:0000256" key="7">
    <source>
        <dbReference type="SAM" id="Phobius"/>
    </source>
</evidence>
<feature type="compositionally biased region" description="Basic and acidic residues" evidence="6">
    <location>
        <begin position="119"/>
        <end position="141"/>
    </location>
</feature>
<evidence type="ECO:0000256" key="2">
    <source>
        <dbReference type="ARBA" id="ARBA00022692"/>
    </source>
</evidence>
<keyword evidence="10" id="KW-1185">Reference proteome</keyword>
<evidence type="ECO:0000259" key="8">
    <source>
        <dbReference type="Pfam" id="PF02453"/>
    </source>
</evidence>
<evidence type="ECO:0000313" key="9">
    <source>
        <dbReference type="EMBL" id="KZV22086.1"/>
    </source>
</evidence>
<comment type="subcellular location">
    <subcellularLocation>
        <location evidence="1">Endoplasmic reticulum membrane</location>
        <topology evidence="1">Multi-pass membrane protein</topology>
    </subcellularLocation>
</comment>
<feature type="region of interest" description="Disordered" evidence="6">
    <location>
        <begin position="1"/>
        <end position="24"/>
    </location>
</feature>
<gene>
    <name evidence="9" type="ORF">F511_28327</name>
</gene>
<dbReference type="PANTHER" id="PTHR46626:SF1">
    <property type="entry name" value="RETICULON-LIKE PROTEIN B21"/>
    <property type="match status" value="1"/>
</dbReference>
<dbReference type="Pfam" id="PF02453">
    <property type="entry name" value="Reticulon"/>
    <property type="match status" value="1"/>
</dbReference>
<proteinExistence type="predicted"/>
<reference evidence="9 10" key="1">
    <citation type="journal article" date="2015" name="Proc. Natl. Acad. Sci. U.S.A.">
        <title>The resurrection genome of Boea hygrometrica: A blueprint for survival of dehydration.</title>
        <authorList>
            <person name="Xiao L."/>
            <person name="Yang G."/>
            <person name="Zhang L."/>
            <person name="Yang X."/>
            <person name="Zhao S."/>
            <person name="Ji Z."/>
            <person name="Zhou Q."/>
            <person name="Hu M."/>
            <person name="Wang Y."/>
            <person name="Chen M."/>
            <person name="Xu Y."/>
            <person name="Jin H."/>
            <person name="Xiao X."/>
            <person name="Hu G."/>
            <person name="Bao F."/>
            <person name="Hu Y."/>
            <person name="Wan P."/>
            <person name="Li L."/>
            <person name="Deng X."/>
            <person name="Kuang T."/>
            <person name="Xiang C."/>
            <person name="Zhu J.K."/>
            <person name="Oliver M.J."/>
            <person name="He Y."/>
        </authorList>
    </citation>
    <scope>NUCLEOTIDE SEQUENCE [LARGE SCALE GENOMIC DNA]</scope>
    <source>
        <strain evidence="10">cv. XS01</strain>
    </source>
</reference>
<dbReference type="EMBL" id="KV014468">
    <property type="protein sequence ID" value="KZV22086.1"/>
    <property type="molecule type" value="Genomic_DNA"/>
</dbReference>
<dbReference type="AlphaFoldDB" id="A0A2Z7AKU1"/>
<keyword evidence="2 7" id="KW-0812">Transmembrane</keyword>
<feature type="compositionally biased region" description="Acidic residues" evidence="6">
    <location>
        <begin position="142"/>
        <end position="152"/>
    </location>
</feature>
<dbReference type="InterPro" id="IPR044647">
    <property type="entry name" value="RTNLB17/18/21"/>
</dbReference>
<dbReference type="PANTHER" id="PTHR46626">
    <property type="entry name" value="RETICULON-LIKE PROTEIN B17"/>
    <property type="match status" value="1"/>
</dbReference>
<evidence type="ECO:0000256" key="5">
    <source>
        <dbReference type="ARBA" id="ARBA00023136"/>
    </source>
</evidence>
<evidence type="ECO:0000313" key="10">
    <source>
        <dbReference type="Proteomes" id="UP000250235"/>
    </source>
</evidence>
<keyword evidence="5 7" id="KW-0472">Membrane</keyword>
<protein>
    <recommendedName>
        <fullName evidence="8">Reticulon domain-containing protein</fullName>
    </recommendedName>
</protein>